<dbReference type="PANTHER" id="PTHR30015">
    <property type="entry name" value="MRR RESTRICTION SYSTEM PROTEIN"/>
    <property type="match status" value="1"/>
</dbReference>
<dbReference type="SUPFAM" id="SSF52980">
    <property type="entry name" value="Restriction endonuclease-like"/>
    <property type="match status" value="1"/>
</dbReference>
<dbReference type="Pfam" id="PF04471">
    <property type="entry name" value="Mrr_cat"/>
    <property type="match status" value="1"/>
</dbReference>
<dbReference type="GO" id="GO:0003677">
    <property type="term" value="F:DNA binding"/>
    <property type="evidence" value="ECO:0007669"/>
    <property type="project" value="InterPro"/>
</dbReference>
<gene>
    <name evidence="3" type="ORF">Afil01_07800</name>
</gene>
<keyword evidence="1" id="KW-0472">Membrane</keyword>
<feature type="domain" description="Restriction endonuclease type IV Mrr" evidence="2">
    <location>
        <begin position="80"/>
        <end position="190"/>
    </location>
</feature>
<dbReference type="RefSeq" id="WP_285661175.1">
    <property type="nucleotide sequence ID" value="NZ_BSTX01000001.1"/>
</dbReference>
<dbReference type="EMBL" id="BSTX01000001">
    <property type="protein sequence ID" value="GLZ75973.1"/>
    <property type="molecule type" value="Genomic_DNA"/>
</dbReference>
<dbReference type="InterPro" id="IPR007560">
    <property type="entry name" value="Restrct_endonuc_IV_Mrr"/>
</dbReference>
<proteinExistence type="predicted"/>
<comment type="caution">
    <text evidence="3">The sequence shown here is derived from an EMBL/GenBank/DDBJ whole genome shotgun (WGS) entry which is preliminary data.</text>
</comment>
<name>A0A9W6SH96_9ACTN</name>
<dbReference type="GO" id="GO:0015666">
    <property type="term" value="F:restriction endodeoxyribonuclease activity"/>
    <property type="evidence" value="ECO:0007669"/>
    <property type="project" value="TreeGrafter"/>
</dbReference>
<dbReference type="AlphaFoldDB" id="A0A9W6SH96"/>
<keyword evidence="1" id="KW-1133">Transmembrane helix</keyword>
<protein>
    <recommendedName>
        <fullName evidence="2">Restriction endonuclease type IV Mrr domain-containing protein</fullName>
    </recommendedName>
</protein>
<feature type="transmembrane region" description="Helical" evidence="1">
    <location>
        <begin position="37"/>
        <end position="57"/>
    </location>
</feature>
<keyword evidence="1" id="KW-0812">Transmembrane</keyword>
<dbReference type="InterPro" id="IPR011856">
    <property type="entry name" value="tRNA_endonuc-like_dom_sf"/>
</dbReference>
<keyword evidence="4" id="KW-1185">Reference proteome</keyword>
<dbReference type="PANTHER" id="PTHR30015:SF6">
    <property type="entry name" value="SLL1429 PROTEIN"/>
    <property type="match status" value="1"/>
</dbReference>
<evidence type="ECO:0000259" key="2">
    <source>
        <dbReference type="Pfam" id="PF04471"/>
    </source>
</evidence>
<evidence type="ECO:0000256" key="1">
    <source>
        <dbReference type="SAM" id="Phobius"/>
    </source>
</evidence>
<evidence type="ECO:0000313" key="3">
    <source>
        <dbReference type="EMBL" id="GLZ75973.1"/>
    </source>
</evidence>
<dbReference type="Gene3D" id="3.40.1350.10">
    <property type="match status" value="1"/>
</dbReference>
<reference evidence="3" key="1">
    <citation type="submission" date="2023-03" db="EMBL/GenBank/DDBJ databases">
        <title>Actinorhabdospora filicis NBRC 111898.</title>
        <authorList>
            <person name="Ichikawa N."/>
            <person name="Sato H."/>
            <person name="Tonouchi N."/>
        </authorList>
    </citation>
    <scope>NUCLEOTIDE SEQUENCE</scope>
    <source>
        <strain evidence="3">NBRC 111898</strain>
    </source>
</reference>
<organism evidence="3 4">
    <name type="scientific">Actinorhabdospora filicis</name>
    <dbReference type="NCBI Taxonomy" id="1785913"/>
    <lineage>
        <taxon>Bacteria</taxon>
        <taxon>Bacillati</taxon>
        <taxon>Actinomycetota</taxon>
        <taxon>Actinomycetes</taxon>
        <taxon>Micromonosporales</taxon>
        <taxon>Micromonosporaceae</taxon>
        <taxon>Actinorhabdospora</taxon>
    </lineage>
</organism>
<dbReference type="GO" id="GO:0009307">
    <property type="term" value="P:DNA restriction-modification system"/>
    <property type="evidence" value="ECO:0007669"/>
    <property type="project" value="InterPro"/>
</dbReference>
<dbReference type="Proteomes" id="UP001165079">
    <property type="component" value="Unassembled WGS sequence"/>
</dbReference>
<dbReference type="InterPro" id="IPR052906">
    <property type="entry name" value="Type_IV_Methyl-Rstrct_Enzyme"/>
</dbReference>
<dbReference type="InterPro" id="IPR011335">
    <property type="entry name" value="Restrct_endonuc-II-like"/>
</dbReference>
<sequence>MARRKRGGGGLQLLGLGVLAALVLTTATRWVREHPGTAAAVAAAVCALGGLIGYLVLRERRLTAERLAERERNIATTDGLRGPDFEEWVARLMRRTGFRSVTVRGGAGDQGADITARAPDGRWTVVQCKRHHPGRPLGSPAVQTFAGPAHKIHKAELAVLIATTRFTAPARRDAALMEVVLIDRDRLAAWATDQVAPRELG</sequence>
<evidence type="ECO:0000313" key="4">
    <source>
        <dbReference type="Proteomes" id="UP001165079"/>
    </source>
</evidence>
<accession>A0A9W6SH96</accession>